<dbReference type="InterPro" id="IPR042112">
    <property type="entry name" value="P_AcTrfase_dom2"/>
</dbReference>
<sequence>MSRIIMLVPLDEKVSLTTVSLSIISFLNKKFKKNFFYFPIINLCFDNTLYIIKKHFSKSIDISQGVDFLKENFESNQYFSLIDKMSKIFYDKRNLNELIFITGIRKNQHIYADKINCDIACNIGAEVIFLENLQEYSEELFKKKEEKINCFLKEKKYKNILGIIFNNINSPFIKFNNNFLDNLNILRNTKKNLFKNKFNRYIFLKNHLLNNIVFIPWNKSLIKPFSIDICRFLNAHLIKIEKIKNIFIKKIVIFDKNYLVLKKQNYSNVFILVDFSRVKELISILSKKIKKEKISGVLLTGVFLLQKNIIKLLDFLINKKIPIFFTKENTIEVLTKLQTFNFSLKKQSIFYIKKVLEYISRFFDKNDFFIIQNKKINYKINYSPKRFCYQLTDLSRKCNKRIILPESYEPRILKAASFCYASQISQCVLLGDPKIIYSIAFQNSIELNKNIEIINPEFVRNKYISRLLELRKNKGINENIAEKILKNNTFLATLILESGQVDGLVSGAVNTTADTIRPALQIIKTDQSNSLVSSIFFMLFPDKILIYGDCAINIDPNSQQLANIAIQSSNSAQTFGIEPRIAMLSYSTGYSGKGVQVEKVRHATSIVKTIKPHLIIDGPIQYDAAISKKVAQLKTPNSSILGDANILIFPDLNSGNITYKAVQRSLNLVCLGPMLQGLKKPVNDLSRGASVTDIVYTIALTSIQSNY</sequence>
<evidence type="ECO:0000256" key="10">
    <source>
        <dbReference type="ARBA" id="ARBA00023315"/>
    </source>
</evidence>
<organism evidence="14 15">
    <name type="scientific">Buchnera aphidicola</name>
    <name type="common">Melanaphis sacchari</name>
    <dbReference type="NCBI Taxonomy" id="2173854"/>
    <lineage>
        <taxon>Bacteria</taxon>
        <taxon>Pseudomonadati</taxon>
        <taxon>Pseudomonadota</taxon>
        <taxon>Gammaproteobacteria</taxon>
        <taxon>Enterobacterales</taxon>
        <taxon>Erwiniaceae</taxon>
        <taxon>Buchnera</taxon>
    </lineage>
</organism>
<dbReference type="InterPro" id="IPR042113">
    <property type="entry name" value="P_AcTrfase_dom1"/>
</dbReference>
<comment type="similarity">
    <text evidence="4 12">In the N-terminal section; belongs to the CobB/CobQ family.</text>
</comment>
<dbReference type="PANTHER" id="PTHR43356:SF3">
    <property type="entry name" value="PHOSPHATE ACETYLTRANSFERASE"/>
    <property type="match status" value="1"/>
</dbReference>
<dbReference type="InterPro" id="IPR002505">
    <property type="entry name" value="PTA_PTB"/>
</dbReference>
<comment type="similarity">
    <text evidence="3 12">In the C-terminal section; belongs to the phosphate acetyltransferase and butyryltransferase family.</text>
</comment>
<dbReference type="NCBIfam" id="NF007233">
    <property type="entry name" value="PRK09653.1"/>
    <property type="match status" value="1"/>
</dbReference>
<evidence type="ECO:0000256" key="7">
    <source>
        <dbReference type="ARBA" id="ARBA00021528"/>
    </source>
</evidence>
<gene>
    <name evidence="14" type="ORF">DD681_02155</name>
</gene>
<evidence type="ECO:0000256" key="5">
    <source>
        <dbReference type="ARBA" id="ARBA00011643"/>
    </source>
</evidence>
<protein>
    <recommendedName>
        <fullName evidence="7 12">Phosphate acetyltransferase</fullName>
        <ecNumber evidence="6 12">2.3.1.8</ecNumber>
    </recommendedName>
    <alternativeName>
        <fullName evidence="11 12">Phosphotransacetylase</fullName>
    </alternativeName>
</protein>
<accession>A0A2U8DH58</accession>
<evidence type="ECO:0000256" key="3">
    <source>
        <dbReference type="ARBA" id="ARBA00008756"/>
    </source>
</evidence>
<evidence type="ECO:0000256" key="8">
    <source>
        <dbReference type="ARBA" id="ARBA00022490"/>
    </source>
</evidence>
<comment type="subunit">
    <text evidence="5">Homohexamer.</text>
</comment>
<evidence type="ECO:0000256" key="6">
    <source>
        <dbReference type="ARBA" id="ARBA00012707"/>
    </source>
</evidence>
<evidence type="ECO:0000256" key="2">
    <source>
        <dbReference type="ARBA" id="ARBA00004989"/>
    </source>
</evidence>
<dbReference type="EMBL" id="CP029161">
    <property type="protein sequence ID" value="AWH90592.1"/>
    <property type="molecule type" value="Genomic_DNA"/>
</dbReference>
<dbReference type="Gene3D" id="3.40.1390.20">
    <property type="entry name" value="HprK N-terminal domain-like"/>
    <property type="match status" value="1"/>
</dbReference>
<evidence type="ECO:0000313" key="14">
    <source>
        <dbReference type="EMBL" id="AWH90592.1"/>
    </source>
</evidence>
<comment type="pathway">
    <text evidence="2 12">Metabolic intermediate biosynthesis; acetyl-CoA biosynthesis; acetyl-CoA from acetate: step 2/2.</text>
</comment>
<dbReference type="OrthoDB" id="9808984at2"/>
<dbReference type="NCBIfam" id="NF004167">
    <property type="entry name" value="PRK05632.1"/>
    <property type="match status" value="1"/>
</dbReference>
<dbReference type="InterPro" id="IPR016475">
    <property type="entry name" value="P-Actrans_bac"/>
</dbReference>
<dbReference type="InterPro" id="IPR004614">
    <property type="entry name" value="P_AcTrfase"/>
</dbReference>
<evidence type="ECO:0000256" key="9">
    <source>
        <dbReference type="ARBA" id="ARBA00022679"/>
    </source>
</evidence>
<comment type="function">
    <text evidence="12">Involved in acetate metabolism.</text>
</comment>
<keyword evidence="9 12" id="KW-0808">Transferase</keyword>
<dbReference type="Proteomes" id="UP000244884">
    <property type="component" value="Chromosome"/>
</dbReference>
<comment type="catalytic activity">
    <reaction evidence="12">
        <text>acetyl-CoA + phosphate = acetyl phosphate + CoA</text>
        <dbReference type="Rhea" id="RHEA:19521"/>
        <dbReference type="ChEBI" id="CHEBI:22191"/>
        <dbReference type="ChEBI" id="CHEBI:43474"/>
        <dbReference type="ChEBI" id="CHEBI:57287"/>
        <dbReference type="ChEBI" id="CHEBI:57288"/>
        <dbReference type="EC" id="2.3.1.8"/>
    </reaction>
</comment>
<evidence type="ECO:0000256" key="11">
    <source>
        <dbReference type="ARBA" id="ARBA00031108"/>
    </source>
</evidence>
<dbReference type="UniPathway" id="UPA00340">
    <property type="reaction ID" value="UER00459"/>
</dbReference>
<evidence type="ECO:0000256" key="4">
    <source>
        <dbReference type="ARBA" id="ARBA00009786"/>
    </source>
</evidence>
<dbReference type="InterPro" id="IPR028979">
    <property type="entry name" value="Ser_kin/Pase_Hpr-like_N_sf"/>
</dbReference>
<dbReference type="AlphaFoldDB" id="A0A2U8DH58"/>
<dbReference type="Gene3D" id="3.40.50.10950">
    <property type="match status" value="1"/>
</dbReference>
<dbReference type="NCBIfam" id="TIGR00651">
    <property type="entry name" value="pta"/>
    <property type="match status" value="1"/>
</dbReference>
<dbReference type="PIRSF" id="PIRSF006107">
    <property type="entry name" value="PhpActrans_proteobac"/>
    <property type="match status" value="1"/>
</dbReference>
<evidence type="ECO:0000256" key="1">
    <source>
        <dbReference type="ARBA" id="ARBA00004496"/>
    </source>
</evidence>
<comment type="subcellular location">
    <subcellularLocation>
        <location evidence="1 12">Cytoplasm</location>
    </subcellularLocation>
</comment>
<dbReference type="InterPro" id="IPR050500">
    <property type="entry name" value="Phos_Acetyltrans/Butyryltrans"/>
</dbReference>
<comment type="domain">
    <text evidence="12">The N-terminal region seems to be important for proper quaternary structure. The C-terminal region contains the substrate-binding site.</text>
</comment>
<evidence type="ECO:0000256" key="12">
    <source>
        <dbReference type="PIRNR" id="PIRNR006107"/>
    </source>
</evidence>
<dbReference type="Gene3D" id="3.40.50.10750">
    <property type="entry name" value="Isocitrate/Isopropylmalate dehydrogenase-like"/>
    <property type="match status" value="1"/>
</dbReference>
<dbReference type="Pfam" id="PF01515">
    <property type="entry name" value="PTA_PTB"/>
    <property type="match status" value="1"/>
</dbReference>
<dbReference type="GO" id="GO:0005737">
    <property type="term" value="C:cytoplasm"/>
    <property type="evidence" value="ECO:0007669"/>
    <property type="project" value="UniProtKB-SubCell"/>
</dbReference>
<dbReference type="RefSeq" id="WP_158341366.1">
    <property type="nucleotide sequence ID" value="NZ_CP029161.1"/>
</dbReference>
<keyword evidence="10 12" id="KW-0012">Acyltransferase</keyword>
<dbReference type="EC" id="2.3.1.8" evidence="6 12"/>
<dbReference type="SUPFAM" id="SSF53659">
    <property type="entry name" value="Isocitrate/Isopropylmalate dehydrogenase-like"/>
    <property type="match status" value="1"/>
</dbReference>
<dbReference type="PANTHER" id="PTHR43356">
    <property type="entry name" value="PHOSPHATE ACETYLTRANSFERASE"/>
    <property type="match status" value="1"/>
</dbReference>
<dbReference type="GO" id="GO:0006085">
    <property type="term" value="P:acetyl-CoA biosynthetic process"/>
    <property type="evidence" value="ECO:0007669"/>
    <property type="project" value="UniProtKB-UniPathway"/>
</dbReference>
<dbReference type="GO" id="GO:0008959">
    <property type="term" value="F:phosphate acetyltransferase activity"/>
    <property type="evidence" value="ECO:0007669"/>
    <property type="project" value="UniProtKB-EC"/>
</dbReference>
<evidence type="ECO:0000313" key="15">
    <source>
        <dbReference type="Proteomes" id="UP000244884"/>
    </source>
</evidence>
<keyword evidence="8 12" id="KW-0963">Cytoplasm</keyword>
<evidence type="ECO:0000259" key="13">
    <source>
        <dbReference type="Pfam" id="PF01515"/>
    </source>
</evidence>
<name>A0A2U8DH58_9GAMM</name>
<proteinExistence type="inferred from homology"/>
<reference evidence="14 15" key="1">
    <citation type="submission" date="2018-04" db="EMBL/GenBank/DDBJ databases">
        <title>Genome sequence of Buchnera aphidicola from Melaphis sacchari.</title>
        <authorList>
            <person name="Geib S.M."/>
            <person name="Palmer N.A."/>
            <person name="Sattler S.E."/>
            <person name="Sarath G."/>
        </authorList>
    </citation>
    <scope>NUCLEOTIDE SEQUENCE [LARGE SCALE GENOMIC DNA]</scope>
    <source>
        <strain evidence="14 15">LSU</strain>
    </source>
</reference>
<feature type="domain" description="Phosphate acetyl/butaryl transferase" evidence="13">
    <location>
        <begin position="387"/>
        <end position="701"/>
    </location>
</feature>